<dbReference type="PANTHER" id="PTHR43943:SF2">
    <property type="entry name" value="DEHYDROGENASE_REDUCTASE 4"/>
    <property type="match status" value="1"/>
</dbReference>
<evidence type="ECO:0000313" key="3">
    <source>
        <dbReference type="Proteomes" id="UP001200642"/>
    </source>
</evidence>
<proteinExistence type="inferred from homology"/>
<dbReference type="NCBIfam" id="NF005559">
    <property type="entry name" value="PRK07231.1"/>
    <property type="match status" value="1"/>
</dbReference>
<keyword evidence="3" id="KW-1185">Reference proteome</keyword>
<evidence type="ECO:0000256" key="1">
    <source>
        <dbReference type="ARBA" id="ARBA00006484"/>
    </source>
</evidence>
<dbReference type="InterPro" id="IPR002347">
    <property type="entry name" value="SDR_fam"/>
</dbReference>
<dbReference type="FunFam" id="3.40.50.720:FF:000084">
    <property type="entry name" value="Short-chain dehydrogenase reductase"/>
    <property type="match status" value="1"/>
</dbReference>
<dbReference type="EC" id="1.1.1.47" evidence="2"/>
<dbReference type="Proteomes" id="UP001200642">
    <property type="component" value="Unassembled WGS sequence"/>
</dbReference>
<keyword evidence="2" id="KW-0560">Oxidoreductase</keyword>
<comment type="caution">
    <text evidence="2">The sequence shown here is derived from an EMBL/GenBank/DDBJ whole genome shotgun (WGS) entry which is preliminary data.</text>
</comment>
<dbReference type="EMBL" id="JAIRBC010000003">
    <property type="protein sequence ID" value="MCG2459729.1"/>
    <property type="molecule type" value="Genomic_DNA"/>
</dbReference>
<evidence type="ECO:0000313" key="2">
    <source>
        <dbReference type="EMBL" id="MCG2459729.1"/>
    </source>
</evidence>
<sequence>MENIASRFNLTGKVAIVTGSSKGIGRSIAQGLAENGAKVVISSRKQEVVDAVAEEFRAAGLEAVGIQCHIGDAEQRRALISKTHEMYGGIDILVNNAAINPYYGPLEGSDEAVFDKIMEVNVKAPWVLSNLVLPYMKGQGGGSIINISSVEGLRPGFGLGLYSATKSALIMLTKNQAKEWGRYGVRANVLCPGLIKTKFSEGLWSDEKLVGGYNKTVPLGRIAAPEEMAGLVMLLASDAGSYMTGGVFLADGGYMVSG</sequence>
<dbReference type="InterPro" id="IPR020904">
    <property type="entry name" value="Sc_DH/Rdtase_CS"/>
</dbReference>
<organism evidence="2 3">
    <name type="scientific">Cerina litoralis</name>
    <dbReference type="NCBI Taxonomy" id="2874477"/>
    <lineage>
        <taxon>Bacteria</taxon>
        <taxon>Pseudomonadati</taxon>
        <taxon>Bacteroidota</taxon>
        <taxon>Flavobacteriia</taxon>
        <taxon>Flavobacteriales</taxon>
        <taxon>Flavobacteriaceae</taxon>
        <taxon>Cerina</taxon>
    </lineage>
</organism>
<dbReference type="Pfam" id="PF13561">
    <property type="entry name" value="adh_short_C2"/>
    <property type="match status" value="1"/>
</dbReference>
<reference evidence="2" key="1">
    <citation type="submission" date="2023-02" db="EMBL/GenBank/DDBJ databases">
        <title>Genome of Flavobacteriaceae gen. nov. sp. strain F89.</title>
        <authorList>
            <person name="Wang Y."/>
        </authorList>
    </citation>
    <scope>NUCLEOTIDE SEQUENCE</scope>
    <source>
        <strain evidence="2">F89</strain>
    </source>
</reference>
<dbReference type="PROSITE" id="PS00061">
    <property type="entry name" value="ADH_SHORT"/>
    <property type="match status" value="1"/>
</dbReference>
<protein>
    <submittedName>
        <fullName evidence="2">Glucose 1-dehydrogenase</fullName>
        <ecNumber evidence="2">1.1.1.47</ecNumber>
    </submittedName>
</protein>
<name>A0AAE3ET79_9FLAO</name>
<dbReference type="Gene3D" id="3.40.50.720">
    <property type="entry name" value="NAD(P)-binding Rossmann-like Domain"/>
    <property type="match status" value="1"/>
</dbReference>
<comment type="similarity">
    <text evidence="1">Belongs to the short-chain dehydrogenases/reductases (SDR) family.</text>
</comment>
<dbReference type="SUPFAM" id="SSF51735">
    <property type="entry name" value="NAD(P)-binding Rossmann-fold domains"/>
    <property type="match status" value="1"/>
</dbReference>
<dbReference type="PRINTS" id="PR00080">
    <property type="entry name" value="SDRFAMILY"/>
</dbReference>
<gene>
    <name evidence="2" type="ORF">K8352_03120</name>
</gene>
<dbReference type="GO" id="GO:0047936">
    <property type="term" value="F:glucose 1-dehydrogenase [NAD(P)+] activity"/>
    <property type="evidence" value="ECO:0007669"/>
    <property type="project" value="UniProtKB-EC"/>
</dbReference>
<dbReference type="RefSeq" id="WP_317900874.1">
    <property type="nucleotide sequence ID" value="NZ_JAIRBC010000003.1"/>
</dbReference>
<dbReference type="InterPro" id="IPR036291">
    <property type="entry name" value="NAD(P)-bd_dom_sf"/>
</dbReference>
<accession>A0AAE3ET79</accession>
<dbReference type="AlphaFoldDB" id="A0AAE3ET79"/>
<dbReference type="PANTHER" id="PTHR43943">
    <property type="entry name" value="DEHYDROGENASE/REDUCTASE (SDR FAMILY) MEMBER 4"/>
    <property type="match status" value="1"/>
</dbReference>
<dbReference type="PRINTS" id="PR00081">
    <property type="entry name" value="GDHRDH"/>
</dbReference>